<dbReference type="InterPro" id="IPR036816">
    <property type="entry name" value="RNaseA-like_dom_sf"/>
</dbReference>
<dbReference type="Ensembl" id="ENSOMET00000001204.1">
    <property type="protein sequence ID" value="ENSOMEP00000009182.1"/>
    <property type="gene ID" value="ENSOMEG00000010379.1"/>
</dbReference>
<dbReference type="AlphaFoldDB" id="A0A3B3BWJ9"/>
<name>A0A3B3BWJ9_ORYME</name>
<protein>
    <recommendedName>
        <fullName evidence="1">Ribonuclease A-domain domain-containing protein</fullName>
    </recommendedName>
</protein>
<sequence>MELTYKNKSIFGLEITKTFTTIDFVRCIKIFLSGLLLEKTQKSPLILFVQRDEKLHIKTCCRLLSMQGPHIDSLLIFNRDCKPINTFIVVLEGSVETICQGKNNQESAVLKGKFIKHVCTRVEEKDPKSCSYEETRKESNQIHVVCGKNEKPVHYGKSKARSG</sequence>
<dbReference type="Pfam" id="PF00074">
    <property type="entry name" value="RnaseA"/>
    <property type="match status" value="1"/>
</dbReference>
<proteinExistence type="predicted"/>
<evidence type="ECO:0000313" key="2">
    <source>
        <dbReference type="Ensembl" id="ENSOMEP00000009182.1"/>
    </source>
</evidence>
<organism evidence="2 3">
    <name type="scientific">Oryzias melastigma</name>
    <name type="common">Marine medaka</name>
    <dbReference type="NCBI Taxonomy" id="30732"/>
    <lineage>
        <taxon>Eukaryota</taxon>
        <taxon>Metazoa</taxon>
        <taxon>Chordata</taxon>
        <taxon>Craniata</taxon>
        <taxon>Vertebrata</taxon>
        <taxon>Euteleostomi</taxon>
        <taxon>Actinopterygii</taxon>
        <taxon>Neopterygii</taxon>
        <taxon>Teleostei</taxon>
        <taxon>Neoteleostei</taxon>
        <taxon>Acanthomorphata</taxon>
        <taxon>Ovalentaria</taxon>
        <taxon>Atherinomorphae</taxon>
        <taxon>Beloniformes</taxon>
        <taxon>Adrianichthyidae</taxon>
        <taxon>Oryziinae</taxon>
        <taxon>Oryzias</taxon>
    </lineage>
</organism>
<evidence type="ECO:0000313" key="3">
    <source>
        <dbReference type="Proteomes" id="UP000261560"/>
    </source>
</evidence>
<dbReference type="Proteomes" id="UP000261560">
    <property type="component" value="Unplaced"/>
</dbReference>
<reference evidence="2" key="1">
    <citation type="submission" date="2025-08" db="UniProtKB">
        <authorList>
            <consortium name="Ensembl"/>
        </authorList>
    </citation>
    <scope>IDENTIFICATION</scope>
</reference>
<dbReference type="PaxDb" id="30732-ENSOMEP00000009182"/>
<keyword evidence="3" id="KW-1185">Reference proteome</keyword>
<dbReference type="PROSITE" id="PS00127">
    <property type="entry name" value="RNASE_PANCREATIC"/>
    <property type="match status" value="1"/>
</dbReference>
<dbReference type="SUPFAM" id="SSF54076">
    <property type="entry name" value="RNase A-like"/>
    <property type="match status" value="1"/>
</dbReference>
<feature type="domain" description="Ribonuclease A-domain" evidence="1">
    <location>
        <begin position="67"/>
        <end position="159"/>
    </location>
</feature>
<dbReference type="SMART" id="SM00092">
    <property type="entry name" value="RNAse_Pc"/>
    <property type="match status" value="1"/>
</dbReference>
<dbReference type="InterPro" id="IPR023412">
    <property type="entry name" value="RNaseA_domain"/>
</dbReference>
<accession>A0A3B3BWJ9</accession>
<evidence type="ECO:0000259" key="1">
    <source>
        <dbReference type="SMART" id="SM00092"/>
    </source>
</evidence>
<dbReference type="Gene3D" id="3.10.130.10">
    <property type="entry name" value="Ribonuclease A-like domain"/>
    <property type="match status" value="1"/>
</dbReference>
<reference evidence="2" key="2">
    <citation type="submission" date="2025-09" db="UniProtKB">
        <authorList>
            <consortium name="Ensembl"/>
        </authorList>
    </citation>
    <scope>IDENTIFICATION</scope>
</reference>
<dbReference type="InterPro" id="IPR023411">
    <property type="entry name" value="RNaseA_AS"/>
</dbReference>